<keyword evidence="3" id="KW-1185">Reference proteome</keyword>
<accession>A0A4U6V138</accession>
<name>A0A4U6V138_SETVI</name>
<reference evidence="2" key="1">
    <citation type="submission" date="2019-03" db="EMBL/GenBank/DDBJ databases">
        <title>WGS assembly of Setaria viridis.</title>
        <authorList>
            <person name="Huang P."/>
            <person name="Jenkins J."/>
            <person name="Grimwood J."/>
            <person name="Barry K."/>
            <person name="Healey A."/>
            <person name="Mamidi S."/>
            <person name="Sreedasyam A."/>
            <person name="Shu S."/>
            <person name="Feldman M."/>
            <person name="Wu J."/>
            <person name="Yu Y."/>
            <person name="Chen C."/>
            <person name="Johnson J."/>
            <person name="Rokhsar D."/>
            <person name="Baxter I."/>
            <person name="Schmutz J."/>
            <person name="Brutnell T."/>
            <person name="Kellogg E."/>
        </authorList>
    </citation>
    <scope>NUCLEOTIDE SEQUENCE [LARGE SCALE GENOMIC DNA]</scope>
</reference>
<proteinExistence type="predicted"/>
<feature type="region of interest" description="Disordered" evidence="1">
    <location>
        <begin position="41"/>
        <end position="85"/>
    </location>
</feature>
<evidence type="ECO:0000313" key="3">
    <source>
        <dbReference type="Proteomes" id="UP000298652"/>
    </source>
</evidence>
<gene>
    <name evidence="2" type="ORF">SEVIR_4G195701v2</name>
</gene>
<organism evidence="2 3">
    <name type="scientific">Setaria viridis</name>
    <name type="common">Green bristlegrass</name>
    <name type="synonym">Setaria italica subsp. viridis</name>
    <dbReference type="NCBI Taxonomy" id="4556"/>
    <lineage>
        <taxon>Eukaryota</taxon>
        <taxon>Viridiplantae</taxon>
        <taxon>Streptophyta</taxon>
        <taxon>Embryophyta</taxon>
        <taxon>Tracheophyta</taxon>
        <taxon>Spermatophyta</taxon>
        <taxon>Magnoliopsida</taxon>
        <taxon>Liliopsida</taxon>
        <taxon>Poales</taxon>
        <taxon>Poaceae</taxon>
        <taxon>PACMAD clade</taxon>
        <taxon>Panicoideae</taxon>
        <taxon>Panicodae</taxon>
        <taxon>Paniceae</taxon>
        <taxon>Cenchrinae</taxon>
        <taxon>Setaria</taxon>
    </lineage>
</organism>
<dbReference type="Proteomes" id="UP000298652">
    <property type="component" value="Chromosome 4"/>
</dbReference>
<sequence>MLHETTIGPCVRLNKGRGCFSEKAMPPPGTPIGRPVVVAEPEKKADTAVDQSPSAPSATLPKAPPSSRAAETKMSGRRWSSTSRK</sequence>
<dbReference type="EMBL" id="CM016555">
    <property type="protein sequence ID" value="TKW20933.1"/>
    <property type="molecule type" value="Genomic_DNA"/>
</dbReference>
<evidence type="ECO:0000313" key="2">
    <source>
        <dbReference type="EMBL" id="TKW20933.1"/>
    </source>
</evidence>
<dbReference type="AlphaFoldDB" id="A0A4U6V138"/>
<evidence type="ECO:0000256" key="1">
    <source>
        <dbReference type="SAM" id="MobiDB-lite"/>
    </source>
</evidence>
<dbReference type="Gramene" id="TKW20933">
    <property type="protein sequence ID" value="TKW20933"/>
    <property type="gene ID" value="SEVIR_4G195701v2"/>
</dbReference>
<protein>
    <submittedName>
        <fullName evidence="2">Uncharacterized protein</fullName>
    </submittedName>
</protein>